<dbReference type="CDD" id="cd03205">
    <property type="entry name" value="GST_C_6"/>
    <property type="match status" value="1"/>
</dbReference>
<dbReference type="AlphaFoldDB" id="A0A2M6UAN2"/>
<sequence length="209" mass="23386">MFLIGQYDSPFVRRVAIALRLYGIAFEHKPWSTFGDADKIAPYNPLRRVPTLVLDDGEALIESMIILDYLDERVGADKAMLPRSGAERRKHLRICALASGLGDKAVSLLYERVLRKEQLVLWVERCQAQIGDVLKVLEAERARVATPYWLGDRIGHADVAVACVVRFTREAHPLLFDASRYPALAAHAERCEALAPFQEVVQPLAPPKG</sequence>
<proteinExistence type="predicted"/>
<dbReference type="EMBL" id="LFJC01000003">
    <property type="protein sequence ID" value="PIT01561.1"/>
    <property type="molecule type" value="Genomic_DNA"/>
</dbReference>
<dbReference type="InterPro" id="IPR040079">
    <property type="entry name" value="Glutathione_S-Trfase"/>
</dbReference>
<dbReference type="Proteomes" id="UP000228930">
    <property type="component" value="Unassembled WGS sequence"/>
</dbReference>
<dbReference type="SUPFAM" id="SSF52833">
    <property type="entry name" value="Thioredoxin-like"/>
    <property type="match status" value="1"/>
</dbReference>
<protein>
    <submittedName>
        <fullName evidence="3">Glutathione S-transferase</fullName>
    </submittedName>
</protein>
<dbReference type="Pfam" id="PF13417">
    <property type="entry name" value="GST_N_3"/>
    <property type="match status" value="1"/>
</dbReference>
<feature type="domain" description="GST C-terminal" evidence="2">
    <location>
        <begin position="84"/>
        <end position="209"/>
    </location>
</feature>
<evidence type="ECO:0000259" key="1">
    <source>
        <dbReference type="PROSITE" id="PS50404"/>
    </source>
</evidence>
<evidence type="ECO:0000259" key="2">
    <source>
        <dbReference type="PROSITE" id="PS50405"/>
    </source>
</evidence>
<dbReference type="Gene3D" id="1.20.1050.10">
    <property type="match status" value="1"/>
</dbReference>
<comment type="caution">
    <text evidence="3">The sequence shown here is derived from an EMBL/GenBank/DDBJ whole genome shotgun (WGS) entry which is preliminary data.</text>
</comment>
<gene>
    <name evidence="3" type="ORF">TSA1_12885</name>
</gene>
<dbReference type="InterPro" id="IPR036282">
    <property type="entry name" value="Glutathione-S-Trfase_C_sf"/>
</dbReference>
<dbReference type="InterPro" id="IPR036249">
    <property type="entry name" value="Thioredoxin-like_sf"/>
</dbReference>
<name>A0A2M6UAN2_9BRAD</name>
<dbReference type="GO" id="GO:0006559">
    <property type="term" value="P:L-phenylalanine catabolic process"/>
    <property type="evidence" value="ECO:0007669"/>
    <property type="project" value="TreeGrafter"/>
</dbReference>
<dbReference type="PANTHER" id="PTHR42673">
    <property type="entry name" value="MALEYLACETOACETATE ISOMERASE"/>
    <property type="match status" value="1"/>
</dbReference>
<reference evidence="3 4" key="1">
    <citation type="submission" date="2015-06" db="EMBL/GenBank/DDBJ databases">
        <title>Comparative genome analysis of nirS-carrying Bradyrhizobium sp. strains.</title>
        <authorList>
            <person name="Ishii S."/>
            <person name="Jang J."/>
            <person name="Nishizawa T."/>
            <person name="Senoo K."/>
        </authorList>
    </citation>
    <scope>NUCLEOTIDE SEQUENCE [LARGE SCALE GENOMIC DNA]</scope>
    <source>
        <strain evidence="3 4">TSA1</strain>
    </source>
</reference>
<accession>A0A2M6UAN2</accession>
<dbReference type="GO" id="GO:0016034">
    <property type="term" value="F:maleylacetoacetate isomerase activity"/>
    <property type="evidence" value="ECO:0007669"/>
    <property type="project" value="TreeGrafter"/>
</dbReference>
<keyword evidence="3" id="KW-0808">Transferase</keyword>
<dbReference type="Gene3D" id="3.40.30.10">
    <property type="entry name" value="Glutaredoxin"/>
    <property type="match status" value="1"/>
</dbReference>
<dbReference type="InterPro" id="IPR004045">
    <property type="entry name" value="Glutathione_S-Trfase_N"/>
</dbReference>
<dbReference type="PANTHER" id="PTHR42673:SF21">
    <property type="entry name" value="GLUTATHIONE S-TRANSFERASE YFCF"/>
    <property type="match status" value="1"/>
</dbReference>
<dbReference type="SUPFAM" id="SSF47616">
    <property type="entry name" value="GST C-terminal domain-like"/>
    <property type="match status" value="1"/>
</dbReference>
<dbReference type="SFLD" id="SFLDS00019">
    <property type="entry name" value="Glutathione_Transferase_(cytos"/>
    <property type="match status" value="1"/>
</dbReference>
<dbReference type="GO" id="GO:0004364">
    <property type="term" value="F:glutathione transferase activity"/>
    <property type="evidence" value="ECO:0007669"/>
    <property type="project" value="TreeGrafter"/>
</dbReference>
<keyword evidence="4" id="KW-1185">Reference proteome</keyword>
<dbReference type="SFLD" id="SFLDG00358">
    <property type="entry name" value="Main_(cytGST)"/>
    <property type="match status" value="1"/>
</dbReference>
<dbReference type="RefSeq" id="WP_100176777.1">
    <property type="nucleotide sequence ID" value="NZ_LFJC01000003.1"/>
</dbReference>
<dbReference type="Pfam" id="PF13410">
    <property type="entry name" value="GST_C_2"/>
    <property type="match status" value="1"/>
</dbReference>
<dbReference type="PROSITE" id="PS50404">
    <property type="entry name" value="GST_NTER"/>
    <property type="match status" value="1"/>
</dbReference>
<feature type="domain" description="GST N-terminal" evidence="1">
    <location>
        <begin position="1"/>
        <end position="78"/>
    </location>
</feature>
<organism evidence="3 4">
    <name type="scientific">Bradyrhizobium nitroreducens</name>
    <dbReference type="NCBI Taxonomy" id="709803"/>
    <lineage>
        <taxon>Bacteria</taxon>
        <taxon>Pseudomonadati</taxon>
        <taxon>Pseudomonadota</taxon>
        <taxon>Alphaproteobacteria</taxon>
        <taxon>Hyphomicrobiales</taxon>
        <taxon>Nitrobacteraceae</taxon>
        <taxon>Bradyrhizobium</taxon>
    </lineage>
</organism>
<evidence type="ECO:0000313" key="4">
    <source>
        <dbReference type="Proteomes" id="UP000228930"/>
    </source>
</evidence>
<evidence type="ECO:0000313" key="3">
    <source>
        <dbReference type="EMBL" id="PIT01561.1"/>
    </source>
</evidence>
<dbReference type="InterPro" id="IPR010987">
    <property type="entry name" value="Glutathione-S-Trfase_C-like"/>
</dbReference>
<dbReference type="GO" id="GO:0006749">
    <property type="term" value="P:glutathione metabolic process"/>
    <property type="evidence" value="ECO:0007669"/>
    <property type="project" value="TreeGrafter"/>
</dbReference>
<dbReference type="PROSITE" id="PS50405">
    <property type="entry name" value="GST_CTER"/>
    <property type="match status" value="1"/>
</dbReference>